<dbReference type="InterPro" id="IPR058355">
    <property type="entry name" value="DUF8042"/>
</dbReference>
<dbReference type="EMBL" id="FOQA01000002">
    <property type="protein sequence ID" value="SFH70702.1"/>
    <property type="molecule type" value="Genomic_DNA"/>
</dbReference>
<dbReference type="Proteomes" id="UP000199287">
    <property type="component" value="Unassembled WGS sequence"/>
</dbReference>
<protein>
    <recommendedName>
        <fullName evidence="1">DUF8042 domain-containing protein</fullName>
    </recommendedName>
</protein>
<dbReference type="Pfam" id="PF26154">
    <property type="entry name" value="DUF8042"/>
    <property type="match status" value="1"/>
</dbReference>
<gene>
    <name evidence="2" type="ORF">SAMN05192551_102274</name>
</gene>
<name>A0A1I3C865_9FIRM</name>
<sequence length="123" mass="14269">MEPSQNMVDQIMNLTGVINEAFIQMQKQVEAERYDDTIMLLENAMKGIESLQKAVLPMAVQVPESKFNDSTRHLMSEVGCFLESYHQKKADEMEMKMEDQVIPAFQDWKEEVETVMGGMKEWM</sequence>
<feature type="domain" description="DUF8042" evidence="1">
    <location>
        <begin position="1"/>
        <end position="115"/>
    </location>
</feature>
<evidence type="ECO:0000313" key="2">
    <source>
        <dbReference type="EMBL" id="SFH70702.1"/>
    </source>
</evidence>
<evidence type="ECO:0000259" key="1">
    <source>
        <dbReference type="Pfam" id="PF26154"/>
    </source>
</evidence>
<dbReference type="RefSeq" id="WP_093370584.1">
    <property type="nucleotide sequence ID" value="NZ_FOQA01000002.1"/>
</dbReference>
<reference evidence="3" key="1">
    <citation type="submission" date="2016-10" db="EMBL/GenBank/DDBJ databases">
        <authorList>
            <person name="Varghese N."/>
            <person name="Submissions S."/>
        </authorList>
    </citation>
    <scope>NUCLEOTIDE SEQUENCE [LARGE SCALE GENOMIC DNA]</scope>
    <source>
        <strain evidence="3">Z-7934</strain>
    </source>
</reference>
<accession>A0A1I3C865</accession>
<dbReference type="OrthoDB" id="2874105at2"/>
<dbReference type="AlphaFoldDB" id="A0A1I3C865"/>
<dbReference type="STRING" id="69895.SAMN05192551_102274"/>
<proteinExistence type="predicted"/>
<organism evidence="2 3">
    <name type="scientific">Tindallia magadiensis</name>
    <dbReference type="NCBI Taxonomy" id="69895"/>
    <lineage>
        <taxon>Bacteria</taxon>
        <taxon>Bacillati</taxon>
        <taxon>Bacillota</taxon>
        <taxon>Clostridia</taxon>
        <taxon>Peptostreptococcales</taxon>
        <taxon>Tindalliaceae</taxon>
        <taxon>Tindallia</taxon>
    </lineage>
</organism>
<keyword evidence="3" id="KW-1185">Reference proteome</keyword>
<evidence type="ECO:0000313" key="3">
    <source>
        <dbReference type="Proteomes" id="UP000199287"/>
    </source>
</evidence>